<organism evidence="3 4">
    <name type="scientific">Tegillarca granosa</name>
    <name type="common">Malaysian cockle</name>
    <name type="synonym">Anadara granosa</name>
    <dbReference type="NCBI Taxonomy" id="220873"/>
    <lineage>
        <taxon>Eukaryota</taxon>
        <taxon>Metazoa</taxon>
        <taxon>Spiralia</taxon>
        <taxon>Lophotrochozoa</taxon>
        <taxon>Mollusca</taxon>
        <taxon>Bivalvia</taxon>
        <taxon>Autobranchia</taxon>
        <taxon>Pteriomorphia</taxon>
        <taxon>Arcoida</taxon>
        <taxon>Arcoidea</taxon>
        <taxon>Arcidae</taxon>
        <taxon>Tegillarca</taxon>
    </lineage>
</organism>
<dbReference type="PROSITE" id="PS50157">
    <property type="entry name" value="ZINC_FINGER_C2H2_2"/>
    <property type="match status" value="1"/>
</dbReference>
<dbReference type="InterPro" id="IPR013087">
    <property type="entry name" value="Znf_C2H2_type"/>
</dbReference>
<name>A0ABQ9EIV1_TEGGR</name>
<reference evidence="3 4" key="1">
    <citation type="submission" date="2022-12" db="EMBL/GenBank/DDBJ databases">
        <title>Chromosome-level genome of Tegillarca granosa.</title>
        <authorList>
            <person name="Kim J."/>
        </authorList>
    </citation>
    <scope>NUCLEOTIDE SEQUENCE [LARGE SCALE GENOMIC DNA]</scope>
    <source>
        <strain evidence="3">Teg-2019</strain>
        <tissue evidence="3">Adductor muscle</tissue>
    </source>
</reference>
<proteinExistence type="predicted"/>
<dbReference type="Proteomes" id="UP001217089">
    <property type="component" value="Unassembled WGS sequence"/>
</dbReference>
<protein>
    <recommendedName>
        <fullName evidence="2">C2H2-type domain-containing protein</fullName>
    </recommendedName>
</protein>
<comment type="caution">
    <text evidence="3">The sequence shown here is derived from an EMBL/GenBank/DDBJ whole genome shotgun (WGS) entry which is preliminary data.</text>
</comment>
<dbReference type="EMBL" id="JARBDR010000820">
    <property type="protein sequence ID" value="KAJ8305227.1"/>
    <property type="molecule type" value="Genomic_DNA"/>
</dbReference>
<accession>A0ABQ9EIV1</accession>
<keyword evidence="4" id="KW-1185">Reference proteome</keyword>
<evidence type="ECO:0000256" key="1">
    <source>
        <dbReference type="PROSITE-ProRule" id="PRU00042"/>
    </source>
</evidence>
<keyword evidence="1" id="KW-0479">Metal-binding</keyword>
<sequence length="243" mass="28109">MEIDEMSDYMKCRCCGSMFSSVTELEGHEIIHQEFEFFADFLDGKINDIFWNDTAYDQQEYREPEVKRPRLETGLPPAIDESSVSVPRQRGGGPILPYSLEKVNKRTLNNWVIDRHYKMRKRRDEKLSNLNKDLTDMSDKVLDEASEGLKDNDLVRVIVHHPDLQNPIYVPLQRIEDMTADTIMEHVENVLNSHQDLAMDDGFFLDVGTMELPKGDARTQINSLTGPDGSQQLLSEKTFHYRN</sequence>
<keyword evidence="1" id="KW-0863">Zinc-finger</keyword>
<keyword evidence="1" id="KW-0862">Zinc</keyword>
<dbReference type="PROSITE" id="PS00028">
    <property type="entry name" value="ZINC_FINGER_C2H2_1"/>
    <property type="match status" value="1"/>
</dbReference>
<evidence type="ECO:0000313" key="3">
    <source>
        <dbReference type="EMBL" id="KAJ8305227.1"/>
    </source>
</evidence>
<evidence type="ECO:0000259" key="2">
    <source>
        <dbReference type="PROSITE" id="PS50157"/>
    </source>
</evidence>
<feature type="domain" description="C2H2-type" evidence="2">
    <location>
        <begin position="10"/>
        <end position="32"/>
    </location>
</feature>
<evidence type="ECO:0000313" key="4">
    <source>
        <dbReference type="Proteomes" id="UP001217089"/>
    </source>
</evidence>
<gene>
    <name evidence="3" type="ORF">KUTeg_017219</name>
</gene>